<dbReference type="SUPFAM" id="SSF53335">
    <property type="entry name" value="S-adenosyl-L-methionine-dependent methyltransferases"/>
    <property type="match status" value="1"/>
</dbReference>
<evidence type="ECO:0000313" key="4">
    <source>
        <dbReference type="EMBL" id="MFD0920757.1"/>
    </source>
</evidence>
<dbReference type="InterPro" id="IPR041698">
    <property type="entry name" value="Methyltransf_25"/>
</dbReference>
<dbReference type="GO" id="GO:0008168">
    <property type="term" value="F:methyltransferase activity"/>
    <property type="evidence" value="ECO:0007669"/>
    <property type="project" value="UniProtKB-KW"/>
</dbReference>
<feature type="domain" description="Methyltransferase" evidence="3">
    <location>
        <begin position="42"/>
        <end position="130"/>
    </location>
</feature>
<gene>
    <name evidence="4" type="ORF">ACFQ16_13460</name>
</gene>
<dbReference type="CDD" id="cd02440">
    <property type="entry name" value="AdoMet_MTases"/>
    <property type="match status" value="1"/>
</dbReference>
<evidence type="ECO:0000313" key="5">
    <source>
        <dbReference type="Proteomes" id="UP001597018"/>
    </source>
</evidence>
<keyword evidence="5" id="KW-1185">Reference proteome</keyword>
<organism evidence="4 5">
    <name type="scientific">Saccharopolyspora rosea</name>
    <dbReference type="NCBI Taxonomy" id="524884"/>
    <lineage>
        <taxon>Bacteria</taxon>
        <taxon>Bacillati</taxon>
        <taxon>Actinomycetota</taxon>
        <taxon>Actinomycetes</taxon>
        <taxon>Pseudonocardiales</taxon>
        <taxon>Pseudonocardiaceae</taxon>
        <taxon>Saccharopolyspora</taxon>
    </lineage>
</organism>
<proteinExistence type="predicted"/>
<accession>A0ABW3FWL8</accession>
<comment type="caution">
    <text evidence="4">The sequence shown here is derived from an EMBL/GenBank/DDBJ whole genome shotgun (WGS) entry which is preliminary data.</text>
</comment>
<evidence type="ECO:0000256" key="2">
    <source>
        <dbReference type="ARBA" id="ARBA00022679"/>
    </source>
</evidence>
<keyword evidence="2" id="KW-0808">Transferase</keyword>
<dbReference type="EMBL" id="JBHTIW010000008">
    <property type="protein sequence ID" value="MFD0920757.1"/>
    <property type="molecule type" value="Genomic_DNA"/>
</dbReference>
<dbReference type="InterPro" id="IPR029063">
    <property type="entry name" value="SAM-dependent_MTases_sf"/>
</dbReference>
<dbReference type="PANTHER" id="PTHR43861">
    <property type="entry name" value="TRANS-ACONITATE 2-METHYLTRANSFERASE-RELATED"/>
    <property type="match status" value="1"/>
</dbReference>
<dbReference type="PANTHER" id="PTHR43861:SF1">
    <property type="entry name" value="TRANS-ACONITATE 2-METHYLTRANSFERASE"/>
    <property type="match status" value="1"/>
</dbReference>
<evidence type="ECO:0000259" key="3">
    <source>
        <dbReference type="Pfam" id="PF13649"/>
    </source>
</evidence>
<dbReference type="Pfam" id="PF13649">
    <property type="entry name" value="Methyltransf_25"/>
    <property type="match status" value="1"/>
</dbReference>
<dbReference type="Proteomes" id="UP001597018">
    <property type="component" value="Unassembled WGS sequence"/>
</dbReference>
<dbReference type="GO" id="GO:0032259">
    <property type="term" value="P:methylation"/>
    <property type="evidence" value="ECO:0007669"/>
    <property type="project" value="UniProtKB-KW"/>
</dbReference>
<evidence type="ECO:0000256" key="1">
    <source>
        <dbReference type="ARBA" id="ARBA00022603"/>
    </source>
</evidence>
<protein>
    <submittedName>
        <fullName evidence="4">Class I SAM-dependent DNA methyltransferase</fullName>
    </submittedName>
</protein>
<name>A0ABW3FWL8_9PSEU</name>
<keyword evidence="1 4" id="KW-0489">Methyltransferase</keyword>
<reference evidence="5" key="1">
    <citation type="journal article" date="2019" name="Int. J. Syst. Evol. Microbiol.">
        <title>The Global Catalogue of Microorganisms (GCM) 10K type strain sequencing project: providing services to taxonomists for standard genome sequencing and annotation.</title>
        <authorList>
            <consortium name="The Broad Institute Genomics Platform"/>
            <consortium name="The Broad Institute Genome Sequencing Center for Infectious Disease"/>
            <person name="Wu L."/>
            <person name="Ma J."/>
        </authorList>
    </citation>
    <scope>NUCLEOTIDE SEQUENCE [LARGE SCALE GENOMIC DNA]</scope>
    <source>
        <strain evidence="5">CCUG 56401</strain>
    </source>
</reference>
<dbReference type="RefSeq" id="WP_263253905.1">
    <property type="nucleotide sequence ID" value="NZ_BAABLT010000006.1"/>
</dbReference>
<sequence>MGVEGAAFDAIGDRYEKCFVERDEQERAGAWVIERLPRGGRVLDLGCGSGVPTAAQFAAAGFEVVGVDESPRMVELARQKVPQARFVTADVREVPAELGEFDAAVAFFALLMVSRSEIGEVLAAVRRRLRGPRLVALSMVYGDFDLFPISFLGVPVRVTALPTDQLRDVVVEAGFEVRRVWEARAEVEPGRIERQVFLCAQARDD</sequence>
<dbReference type="Gene3D" id="3.40.50.150">
    <property type="entry name" value="Vaccinia Virus protein VP39"/>
    <property type="match status" value="1"/>
</dbReference>